<evidence type="ECO:0000313" key="7">
    <source>
        <dbReference type="EMBL" id="KAK1751486.1"/>
    </source>
</evidence>
<comment type="subcellular location">
    <subcellularLocation>
        <location evidence="1">Membrane</location>
        <topology evidence="1">Multi-pass membrane protein</topology>
    </subcellularLocation>
</comment>
<feature type="transmembrane region" description="Helical" evidence="5">
    <location>
        <begin position="6"/>
        <end position="24"/>
    </location>
</feature>
<evidence type="ECO:0000256" key="1">
    <source>
        <dbReference type="ARBA" id="ARBA00004141"/>
    </source>
</evidence>
<evidence type="ECO:0000313" key="8">
    <source>
        <dbReference type="Proteomes" id="UP001239445"/>
    </source>
</evidence>
<feature type="transmembrane region" description="Helical" evidence="5">
    <location>
        <begin position="193"/>
        <end position="213"/>
    </location>
</feature>
<dbReference type="Proteomes" id="UP001239445">
    <property type="component" value="Unassembled WGS sequence"/>
</dbReference>
<protein>
    <submittedName>
        <fullName evidence="7">Membrane bound O-acyl transferase family-domain-containing protein</fullName>
    </submittedName>
</protein>
<gene>
    <name evidence="7" type="ORF">QBC47DRAFT_406189</name>
</gene>
<organism evidence="7 8">
    <name type="scientific">Echria macrotheca</name>
    <dbReference type="NCBI Taxonomy" id="438768"/>
    <lineage>
        <taxon>Eukaryota</taxon>
        <taxon>Fungi</taxon>
        <taxon>Dikarya</taxon>
        <taxon>Ascomycota</taxon>
        <taxon>Pezizomycotina</taxon>
        <taxon>Sordariomycetes</taxon>
        <taxon>Sordariomycetidae</taxon>
        <taxon>Sordariales</taxon>
        <taxon>Schizotheciaceae</taxon>
        <taxon>Echria</taxon>
    </lineage>
</organism>
<keyword evidence="3 5" id="KW-1133">Transmembrane helix</keyword>
<proteinExistence type="predicted"/>
<feature type="transmembrane region" description="Helical" evidence="5">
    <location>
        <begin position="31"/>
        <end position="49"/>
    </location>
</feature>
<sequence>MESIFGQYYPIAWFFVGTVPFYFAVQRPPSFVRHALIAANILCILIWIRGMLEVMVPVQRAVAHGGIIISVHTISFLVFEKGMINTAGLSLNQRLRSVFRVWANVRRLDLTNQALPSPRTRVLFLVKDSIQLLLLLAIHHLSGIGSAKALHSLKLTMYDYGPANQTLLPAIPLESRDLILRSLTSVRWILESYIILTTAHTIFAIVFVSILGWDLPSSWPWIFGNPIEAYTLRRFWGIFWHRLTVPVANMYITKLAHLVFPDSKRGRSALRAAGIFAFSAVCHAIVNWIMVYRSNIWQELRFFLVNFAVCMLETQVGMGKAECGKGAVGWGRRLLGYVWVCAVFFTLAPTWQYSAISPGLGF</sequence>
<feature type="transmembrane region" description="Helical" evidence="5">
    <location>
        <begin position="334"/>
        <end position="353"/>
    </location>
</feature>
<dbReference type="Pfam" id="PF13813">
    <property type="entry name" value="MBOAT_2"/>
    <property type="match status" value="1"/>
</dbReference>
<keyword evidence="4 5" id="KW-0472">Membrane</keyword>
<feature type="transmembrane region" description="Helical" evidence="5">
    <location>
        <begin position="272"/>
        <end position="290"/>
    </location>
</feature>
<comment type="caution">
    <text evidence="7">The sequence shown here is derived from an EMBL/GenBank/DDBJ whole genome shotgun (WGS) entry which is preliminary data.</text>
</comment>
<keyword evidence="8" id="KW-1185">Reference proteome</keyword>
<dbReference type="InterPro" id="IPR032805">
    <property type="entry name" value="Wax_synthase_dom"/>
</dbReference>
<dbReference type="GO" id="GO:0016740">
    <property type="term" value="F:transferase activity"/>
    <property type="evidence" value="ECO:0007669"/>
    <property type="project" value="UniProtKB-KW"/>
</dbReference>
<evidence type="ECO:0000256" key="2">
    <source>
        <dbReference type="ARBA" id="ARBA00022692"/>
    </source>
</evidence>
<evidence type="ECO:0000256" key="3">
    <source>
        <dbReference type="ARBA" id="ARBA00022989"/>
    </source>
</evidence>
<evidence type="ECO:0000259" key="6">
    <source>
        <dbReference type="Pfam" id="PF13813"/>
    </source>
</evidence>
<dbReference type="EMBL" id="MU839842">
    <property type="protein sequence ID" value="KAK1751486.1"/>
    <property type="molecule type" value="Genomic_DNA"/>
</dbReference>
<reference evidence="7" key="1">
    <citation type="submission" date="2023-06" db="EMBL/GenBank/DDBJ databases">
        <title>Genome-scale phylogeny and comparative genomics of the fungal order Sordariales.</title>
        <authorList>
            <consortium name="Lawrence Berkeley National Laboratory"/>
            <person name="Hensen N."/>
            <person name="Bonometti L."/>
            <person name="Westerberg I."/>
            <person name="Brannstrom I.O."/>
            <person name="Guillou S."/>
            <person name="Cros-Aarteil S."/>
            <person name="Calhoun S."/>
            <person name="Haridas S."/>
            <person name="Kuo A."/>
            <person name="Mondo S."/>
            <person name="Pangilinan J."/>
            <person name="Riley R."/>
            <person name="Labutti K."/>
            <person name="Andreopoulos B."/>
            <person name="Lipzen A."/>
            <person name="Chen C."/>
            <person name="Yanf M."/>
            <person name="Daum C."/>
            <person name="Ng V."/>
            <person name="Clum A."/>
            <person name="Steindorff A."/>
            <person name="Ohm R."/>
            <person name="Martin F."/>
            <person name="Silar P."/>
            <person name="Natvig D."/>
            <person name="Lalanne C."/>
            <person name="Gautier V."/>
            <person name="Ament-Velasquez S.L."/>
            <person name="Kruys A."/>
            <person name="Hutchinson M.I."/>
            <person name="Powell A.J."/>
            <person name="Barry K."/>
            <person name="Miller A.N."/>
            <person name="Grigoriev I.V."/>
            <person name="Debuchy R."/>
            <person name="Gladieux P."/>
            <person name="Thoren M.H."/>
            <person name="Johannesson H."/>
        </authorList>
    </citation>
    <scope>NUCLEOTIDE SEQUENCE</scope>
    <source>
        <strain evidence="7">PSN4</strain>
    </source>
</reference>
<dbReference type="AlphaFoldDB" id="A0AAJ0B4H3"/>
<keyword evidence="7" id="KW-0808">Transferase</keyword>
<name>A0AAJ0B4H3_9PEZI</name>
<keyword evidence="2 5" id="KW-0812">Transmembrane</keyword>
<accession>A0AAJ0B4H3</accession>
<feature type="domain" description="Wax synthase" evidence="6">
    <location>
        <begin position="219"/>
        <end position="304"/>
    </location>
</feature>
<feature type="transmembrane region" description="Helical" evidence="5">
    <location>
        <begin position="61"/>
        <end position="79"/>
    </location>
</feature>
<evidence type="ECO:0000256" key="5">
    <source>
        <dbReference type="SAM" id="Phobius"/>
    </source>
</evidence>
<dbReference type="GO" id="GO:0016020">
    <property type="term" value="C:membrane"/>
    <property type="evidence" value="ECO:0007669"/>
    <property type="project" value="UniProtKB-SubCell"/>
</dbReference>
<evidence type="ECO:0000256" key="4">
    <source>
        <dbReference type="ARBA" id="ARBA00023136"/>
    </source>
</evidence>